<dbReference type="PROSITE" id="PS50041">
    <property type="entry name" value="C_TYPE_LECTIN_2"/>
    <property type="match status" value="1"/>
</dbReference>
<keyword evidence="5" id="KW-1185">Reference proteome</keyword>
<evidence type="ECO:0000259" key="3">
    <source>
        <dbReference type="PROSITE" id="PS50041"/>
    </source>
</evidence>
<organism evidence="4 5">
    <name type="scientific">Gryllus longicercus</name>
    <dbReference type="NCBI Taxonomy" id="2509291"/>
    <lineage>
        <taxon>Eukaryota</taxon>
        <taxon>Metazoa</taxon>
        <taxon>Ecdysozoa</taxon>
        <taxon>Arthropoda</taxon>
        <taxon>Hexapoda</taxon>
        <taxon>Insecta</taxon>
        <taxon>Pterygota</taxon>
        <taxon>Neoptera</taxon>
        <taxon>Polyneoptera</taxon>
        <taxon>Orthoptera</taxon>
        <taxon>Ensifera</taxon>
        <taxon>Gryllidea</taxon>
        <taxon>Grylloidea</taxon>
        <taxon>Gryllidae</taxon>
        <taxon>Gryllinae</taxon>
        <taxon>Gryllus</taxon>
    </lineage>
</organism>
<keyword evidence="2" id="KW-0732">Signal</keyword>
<keyword evidence="1" id="KW-1015">Disulfide bond</keyword>
<dbReference type="Pfam" id="PF00059">
    <property type="entry name" value="Lectin_C"/>
    <property type="match status" value="1"/>
</dbReference>
<dbReference type="PROSITE" id="PS00615">
    <property type="entry name" value="C_TYPE_LECTIN_1"/>
    <property type="match status" value="1"/>
</dbReference>
<dbReference type="AlphaFoldDB" id="A0AAN9W0I7"/>
<evidence type="ECO:0000256" key="1">
    <source>
        <dbReference type="ARBA" id="ARBA00023157"/>
    </source>
</evidence>
<dbReference type="Gene3D" id="3.10.100.10">
    <property type="entry name" value="Mannose-Binding Protein A, subunit A"/>
    <property type="match status" value="1"/>
</dbReference>
<sequence>MALALRFKLFVILNILCITYDLPNVYSSRIKSPLSIDFTIISSRNATGHRSVKTNVVTYESLRQKLKSSGNIRIEVQQSTYIADNRRNMELSTTFVVLEPQESPPGYELVPGMGWYRLHLTPLTWDAARLACEAEGAHLAVLNSQEEATALKGIFGKAPAIIPGATWNAFAFMGFSDTAVEGTFVTIYGDSLQEAGYAYWENGQPNNAMSDLDPEQDCGAMDRETGKLHDVSCRGKTAYICEYAL</sequence>
<evidence type="ECO:0000313" key="5">
    <source>
        <dbReference type="Proteomes" id="UP001378592"/>
    </source>
</evidence>
<dbReference type="InterPro" id="IPR016186">
    <property type="entry name" value="C-type_lectin-like/link_sf"/>
</dbReference>
<dbReference type="SMART" id="SM00034">
    <property type="entry name" value="CLECT"/>
    <property type="match status" value="1"/>
</dbReference>
<feature type="chain" id="PRO_5042976335" description="C-type lectin domain-containing protein" evidence="2">
    <location>
        <begin position="28"/>
        <end position="245"/>
    </location>
</feature>
<comment type="caution">
    <text evidence="4">The sequence shown here is derived from an EMBL/GenBank/DDBJ whole genome shotgun (WGS) entry which is preliminary data.</text>
</comment>
<dbReference type="InterPro" id="IPR016187">
    <property type="entry name" value="CTDL_fold"/>
</dbReference>
<protein>
    <recommendedName>
        <fullName evidence="3">C-type lectin domain-containing protein</fullName>
    </recommendedName>
</protein>
<dbReference type="InterPro" id="IPR050111">
    <property type="entry name" value="C-type_lectin/snaclec_domain"/>
</dbReference>
<proteinExistence type="predicted"/>
<evidence type="ECO:0000313" key="4">
    <source>
        <dbReference type="EMBL" id="KAK7871670.1"/>
    </source>
</evidence>
<dbReference type="EMBL" id="JAZDUA010000035">
    <property type="protein sequence ID" value="KAK7871670.1"/>
    <property type="molecule type" value="Genomic_DNA"/>
</dbReference>
<name>A0AAN9W0I7_9ORTH</name>
<dbReference type="SUPFAM" id="SSF56436">
    <property type="entry name" value="C-type lectin-like"/>
    <property type="match status" value="1"/>
</dbReference>
<accession>A0AAN9W0I7</accession>
<dbReference type="InterPro" id="IPR001304">
    <property type="entry name" value="C-type_lectin-like"/>
</dbReference>
<evidence type="ECO:0000256" key="2">
    <source>
        <dbReference type="SAM" id="SignalP"/>
    </source>
</evidence>
<dbReference type="CDD" id="cd00037">
    <property type="entry name" value="CLECT"/>
    <property type="match status" value="1"/>
</dbReference>
<dbReference type="InterPro" id="IPR018378">
    <property type="entry name" value="C-type_lectin_CS"/>
</dbReference>
<reference evidence="4 5" key="1">
    <citation type="submission" date="2024-03" db="EMBL/GenBank/DDBJ databases">
        <title>The genome assembly and annotation of the cricket Gryllus longicercus Weissman &amp; Gray.</title>
        <authorList>
            <person name="Szrajer S."/>
            <person name="Gray D."/>
            <person name="Ylla G."/>
        </authorList>
    </citation>
    <scope>NUCLEOTIDE SEQUENCE [LARGE SCALE GENOMIC DNA]</scope>
    <source>
        <strain evidence="4">DAG 2021-001</strain>
        <tissue evidence="4">Whole body minus gut</tissue>
    </source>
</reference>
<gene>
    <name evidence="4" type="ORF">R5R35_009037</name>
</gene>
<feature type="signal peptide" evidence="2">
    <location>
        <begin position="1"/>
        <end position="27"/>
    </location>
</feature>
<dbReference type="Proteomes" id="UP001378592">
    <property type="component" value="Unassembled WGS sequence"/>
</dbReference>
<dbReference type="PANTHER" id="PTHR22803">
    <property type="entry name" value="MANNOSE, PHOSPHOLIPASE, LECTIN RECEPTOR RELATED"/>
    <property type="match status" value="1"/>
</dbReference>
<feature type="domain" description="C-type lectin" evidence="3">
    <location>
        <begin position="116"/>
        <end position="242"/>
    </location>
</feature>